<evidence type="ECO:0000259" key="1">
    <source>
        <dbReference type="Pfam" id="PF00930"/>
    </source>
</evidence>
<evidence type="ECO:0000313" key="2">
    <source>
        <dbReference type="EMBL" id="WPU96248.1"/>
    </source>
</evidence>
<dbReference type="RefSeq" id="WP_321565347.1">
    <property type="nucleotide sequence ID" value="NZ_CP139558.1"/>
</dbReference>
<dbReference type="InterPro" id="IPR002469">
    <property type="entry name" value="Peptidase_S9B_N"/>
</dbReference>
<dbReference type="Gene3D" id="2.120.10.30">
    <property type="entry name" value="TolB, C-terminal domain"/>
    <property type="match status" value="1"/>
</dbReference>
<proteinExistence type="predicted"/>
<name>A0ABZ0TVT2_9SPHI</name>
<dbReference type="SUPFAM" id="SSF82171">
    <property type="entry name" value="DPP6 N-terminal domain-like"/>
    <property type="match status" value="1"/>
</dbReference>
<keyword evidence="3" id="KW-1185">Reference proteome</keyword>
<dbReference type="InterPro" id="IPR022223">
    <property type="entry name" value="DUF3748"/>
</dbReference>
<gene>
    <name evidence="2" type="ORF">SNE25_12040</name>
</gene>
<sequence length="429" mass="47740">MQITEQRLTNGNYGHCLHNTQCFSPNDEWLVYDTRNDDTQIGSTGSIEIVNTRSGSVKEIYRTIKQSVFGPGVGAASFSPVCDTVVFIHGISNADQTRPYAFNRRTAVAIDINKPYEPIFLDARHITEPFTPGALRGGTHAHLWSGDGQWLSFTYNDYVMEELSTQPFKRTVGVMIPGYEVKVDHDHTMENHSGKMFSFIAANLSPSPQWGSDEIDIAFDEGWIGVNGYTRADQTHQNRAIAFQGKVYDLNGKSKAELFVIDLPDVFTKSALSGIQGTIHTPPQVPHDITQRRLTYTTNGIEGPRHWLRTTPDGMVIGFLNKDHHGIVQLFGISPNGGSTKQLTYVENPIQGPFNFSPDGKYAAFLSNNNVFITDIATGKSEQVTSHDHASKAIGSVSWSNKGDMITYNRYITNAHGTYLQIFLVRISW</sequence>
<organism evidence="2 3">
    <name type="scientific">Mucilaginibacter sabulilitoris</name>
    <dbReference type="NCBI Taxonomy" id="1173583"/>
    <lineage>
        <taxon>Bacteria</taxon>
        <taxon>Pseudomonadati</taxon>
        <taxon>Bacteroidota</taxon>
        <taxon>Sphingobacteriia</taxon>
        <taxon>Sphingobacteriales</taxon>
        <taxon>Sphingobacteriaceae</taxon>
        <taxon>Mucilaginibacter</taxon>
    </lineage>
</organism>
<dbReference type="EMBL" id="CP139558">
    <property type="protein sequence ID" value="WPU96248.1"/>
    <property type="molecule type" value="Genomic_DNA"/>
</dbReference>
<accession>A0ABZ0TVT2</accession>
<protein>
    <submittedName>
        <fullName evidence="2">DUF3748 domain-containing protein</fullName>
    </submittedName>
</protein>
<dbReference type="InterPro" id="IPR011042">
    <property type="entry name" value="6-blade_b-propeller_TolB-like"/>
</dbReference>
<feature type="domain" description="Dipeptidylpeptidase IV N-terminal" evidence="1">
    <location>
        <begin position="352"/>
        <end position="395"/>
    </location>
</feature>
<dbReference type="Proteomes" id="UP001324380">
    <property type="component" value="Chromosome"/>
</dbReference>
<evidence type="ECO:0000313" key="3">
    <source>
        <dbReference type="Proteomes" id="UP001324380"/>
    </source>
</evidence>
<dbReference type="Pfam" id="PF12566">
    <property type="entry name" value="DUF3748"/>
    <property type="match status" value="1"/>
</dbReference>
<reference evidence="2 3" key="1">
    <citation type="submission" date="2023-11" db="EMBL/GenBank/DDBJ databases">
        <title>Analysis of the Genomes of Mucilaginibacter gossypii cycad 4 and M. sabulilitoris SNA2: microbes with the potential for plant growth promotion.</title>
        <authorList>
            <person name="Hirsch A.M."/>
            <person name="Humm E."/>
            <person name="Rubbi M."/>
            <person name="Del Vecchio G."/>
            <person name="Ha S.M."/>
            <person name="Pellegrini M."/>
            <person name="Gunsalus R.P."/>
        </authorList>
    </citation>
    <scope>NUCLEOTIDE SEQUENCE [LARGE SCALE GENOMIC DNA]</scope>
    <source>
        <strain evidence="2 3">SNA2</strain>
    </source>
</reference>
<dbReference type="Pfam" id="PF00930">
    <property type="entry name" value="DPPIV_N"/>
    <property type="match status" value="1"/>
</dbReference>